<feature type="region of interest" description="Disordered" evidence="2">
    <location>
        <begin position="537"/>
        <end position="559"/>
    </location>
</feature>
<reference evidence="5 6" key="1">
    <citation type="submission" date="2020-08" db="EMBL/GenBank/DDBJ databases">
        <title>Genomic Encyclopedia of Type Strains, Phase IV (KMG-IV): sequencing the most valuable type-strain genomes for metagenomic binning, comparative biology and taxonomic classification.</title>
        <authorList>
            <person name="Goeker M."/>
        </authorList>
    </citation>
    <scope>NUCLEOTIDE SEQUENCE [LARGE SCALE GENOMIC DNA]</scope>
    <source>
        <strain evidence="5 6">DSM 23562</strain>
    </source>
</reference>
<proteinExistence type="predicted"/>
<name>A0A7W9W783_ARMRO</name>
<dbReference type="Pfam" id="PF16373">
    <property type="entry name" value="DUF4985"/>
    <property type="match status" value="1"/>
</dbReference>
<dbReference type="Pfam" id="PF02638">
    <property type="entry name" value="GHL10"/>
    <property type="match status" value="2"/>
</dbReference>
<dbReference type="InterPro" id="IPR052177">
    <property type="entry name" value="Divisome_Glycosyl_Hydrolase"/>
</dbReference>
<organism evidence="5 6">
    <name type="scientific">Armatimonas rosea</name>
    <dbReference type="NCBI Taxonomy" id="685828"/>
    <lineage>
        <taxon>Bacteria</taxon>
        <taxon>Bacillati</taxon>
        <taxon>Armatimonadota</taxon>
        <taxon>Armatimonadia</taxon>
        <taxon>Armatimonadales</taxon>
        <taxon>Armatimonadaceae</taxon>
        <taxon>Armatimonas</taxon>
    </lineage>
</organism>
<dbReference type="PANTHER" id="PTHR43405">
    <property type="entry name" value="GLYCOSYL HYDROLASE DIGH"/>
    <property type="match status" value="1"/>
</dbReference>
<evidence type="ECO:0000313" key="5">
    <source>
        <dbReference type="EMBL" id="MBB6051378.1"/>
    </source>
</evidence>
<feature type="domain" description="Glycosyl hydrolase-like 10" evidence="3">
    <location>
        <begin position="44"/>
        <end position="172"/>
    </location>
</feature>
<accession>A0A7W9W783</accession>
<evidence type="ECO:0000256" key="1">
    <source>
        <dbReference type="ARBA" id="ARBA00022729"/>
    </source>
</evidence>
<dbReference type="InterPro" id="IPR032280">
    <property type="entry name" value="DUF4985"/>
</dbReference>
<keyword evidence="6" id="KW-1185">Reference proteome</keyword>
<dbReference type="SUPFAM" id="SSF51445">
    <property type="entry name" value="(Trans)glycosidases"/>
    <property type="match status" value="1"/>
</dbReference>
<evidence type="ECO:0000313" key="6">
    <source>
        <dbReference type="Proteomes" id="UP000520814"/>
    </source>
</evidence>
<gene>
    <name evidence="5" type="ORF">HNQ39_003188</name>
</gene>
<dbReference type="EMBL" id="JACHGW010000003">
    <property type="protein sequence ID" value="MBB6051378.1"/>
    <property type="molecule type" value="Genomic_DNA"/>
</dbReference>
<keyword evidence="1" id="KW-0732">Signal</keyword>
<dbReference type="InterPro" id="IPR003790">
    <property type="entry name" value="GHL10"/>
</dbReference>
<dbReference type="AlphaFoldDB" id="A0A7W9W783"/>
<dbReference type="Proteomes" id="UP000520814">
    <property type="component" value="Unassembled WGS sequence"/>
</dbReference>
<dbReference type="InterPro" id="IPR017853">
    <property type="entry name" value="GH"/>
</dbReference>
<keyword evidence="5" id="KW-0449">Lipoprotein</keyword>
<feature type="domain" description="DUF4985" evidence="4">
    <location>
        <begin position="417"/>
        <end position="516"/>
    </location>
</feature>
<sequence length="571" mass="63573">MISFVTLTQQSLPFPQLPSVVLDEPNTGYGLAQQLCRERKAQGRLLWVDATANIDRVNTAEKIQVLVAKIKSVGFNTIVFDVKPILGETLYPSKLAPKLTEWVRPWATYKLPADFDPLKVMSTECRKQGLSLIVAFNAFSEGHREFPKKGLAVAKPEWQTVLYENTVAIEGNTLGENLQILTDTAKLPKLTPESYAVALDKDGKLVALFEGAALAALTPKTSEGGAFLLAVGKDEAAWLRSKKLGESLQPTVTPRFARLGEMAQRQVPLMTNPHHPDVRQRLLDILTEVASGYDIDGVIFDDRLRYAALNADFSDLARKDFEAWRGQPVESWPQDIFRWEVAWPTLERRWAVPGPLYEQWLVFRAQTLKRFVSDAARTVKAVKPGLCFATYVGSWYPDYPELGANWAADDLQAGLHFLSDSYRATGWAGLTDFMVTGCYYKIPTLRDALTLGRNIGDTVEAAGQFSNRAVGDATFVYAGISLEHYKGRPEELKRTLQAACATTQGIMCFDLSHDIEPLWPLFTEAFKTPLPAPHTLPGLLPELRRRREKKKASGKPEPPVILYRGTSGTGF</sequence>
<protein>
    <submittedName>
        <fullName evidence="5">Uncharacterized lipoprotein YddW (UPF0748 family)</fullName>
    </submittedName>
</protein>
<comment type="caution">
    <text evidence="5">The sequence shown here is derived from an EMBL/GenBank/DDBJ whole genome shotgun (WGS) entry which is preliminary data.</text>
</comment>
<dbReference type="PANTHER" id="PTHR43405:SF1">
    <property type="entry name" value="GLYCOSYL HYDROLASE DIGH"/>
    <property type="match status" value="1"/>
</dbReference>
<evidence type="ECO:0000256" key="2">
    <source>
        <dbReference type="SAM" id="MobiDB-lite"/>
    </source>
</evidence>
<feature type="domain" description="Glycosyl hydrolase-like 10" evidence="3">
    <location>
        <begin position="269"/>
        <end position="390"/>
    </location>
</feature>
<dbReference type="Gene3D" id="3.20.20.80">
    <property type="entry name" value="Glycosidases"/>
    <property type="match status" value="2"/>
</dbReference>
<evidence type="ECO:0000259" key="4">
    <source>
        <dbReference type="Pfam" id="PF16373"/>
    </source>
</evidence>
<evidence type="ECO:0000259" key="3">
    <source>
        <dbReference type="Pfam" id="PF02638"/>
    </source>
</evidence>
<dbReference type="RefSeq" id="WP_184198218.1">
    <property type="nucleotide sequence ID" value="NZ_JACHGW010000003.1"/>
</dbReference>
<feature type="compositionally biased region" description="Basic residues" evidence="2">
    <location>
        <begin position="544"/>
        <end position="553"/>
    </location>
</feature>